<protein>
    <submittedName>
        <fullName evidence="1">Uncharacterized protein</fullName>
    </submittedName>
</protein>
<keyword evidence="2" id="KW-1185">Reference proteome</keyword>
<reference evidence="1" key="1">
    <citation type="submission" date="2021-03" db="EMBL/GenBank/DDBJ databases">
        <authorList>
            <consortium name="DOE Joint Genome Institute"/>
            <person name="Ahrendt S."/>
            <person name="Looney B.P."/>
            <person name="Miyauchi S."/>
            <person name="Morin E."/>
            <person name="Drula E."/>
            <person name="Courty P.E."/>
            <person name="Chicoki N."/>
            <person name="Fauchery L."/>
            <person name="Kohler A."/>
            <person name="Kuo A."/>
            <person name="Labutti K."/>
            <person name="Pangilinan J."/>
            <person name="Lipzen A."/>
            <person name="Riley R."/>
            <person name="Andreopoulos W."/>
            <person name="He G."/>
            <person name="Johnson J."/>
            <person name="Barry K.W."/>
            <person name="Grigoriev I.V."/>
            <person name="Nagy L."/>
            <person name="Hibbett D."/>
            <person name="Henrissat B."/>
            <person name="Matheny P.B."/>
            <person name="Labbe J."/>
            <person name="Martin F."/>
        </authorList>
    </citation>
    <scope>NUCLEOTIDE SEQUENCE</scope>
    <source>
        <strain evidence="1">HHB10654</strain>
    </source>
</reference>
<proteinExistence type="predicted"/>
<reference evidence="1" key="2">
    <citation type="journal article" date="2022" name="New Phytol.">
        <title>Evolutionary transition to the ectomycorrhizal habit in the genomes of a hyperdiverse lineage of mushroom-forming fungi.</title>
        <authorList>
            <person name="Looney B."/>
            <person name="Miyauchi S."/>
            <person name="Morin E."/>
            <person name="Drula E."/>
            <person name="Courty P.E."/>
            <person name="Kohler A."/>
            <person name="Kuo A."/>
            <person name="LaButti K."/>
            <person name="Pangilinan J."/>
            <person name="Lipzen A."/>
            <person name="Riley R."/>
            <person name="Andreopoulos W."/>
            <person name="He G."/>
            <person name="Johnson J."/>
            <person name="Nolan M."/>
            <person name="Tritt A."/>
            <person name="Barry K.W."/>
            <person name="Grigoriev I.V."/>
            <person name="Nagy L.G."/>
            <person name="Hibbett D."/>
            <person name="Henrissat B."/>
            <person name="Matheny P.B."/>
            <person name="Labbe J."/>
            <person name="Martin F.M."/>
        </authorList>
    </citation>
    <scope>NUCLEOTIDE SEQUENCE</scope>
    <source>
        <strain evidence="1">HHB10654</strain>
    </source>
</reference>
<sequence>MSDSEGDFENELLELAGATEKKRKRRQSSSKNADSKRRKPDLSMDSASDGDEPESEEEDTTTNPYPLEGKYVDEADRHRLMELPEIEREEVLAQRLEEMQRIQDKRNLDQMLKAQKGGDGESVSKAAKRQHAVRGATKEKSRKLDELKARRKAKDEKKRTRNSPKRDRSSSPMEMETDDEEDEDGQITRYEQEEEKERKLLKKANPEEEALTIDDLVRIQLTRDMIAKHCRAPWFEDYLKGAWVRYLIGQDPDGQPVYRACEIEDLHSDLVKPYKINDQMLNQLFLIKHGHSVNKFPMDKVSNSTFTQREFERIIRVCQDQNVKLPTKRQIEKKAAQIAKLVSQPFTESDIAAMLLRKSQMQAQSANKHTSAWMEKSRLNQERSLALKRNDRVEVARLDAKLAELAAQEPTPVVKQLDEEDINAKLARVNERNRKANLEAVRRAELQEMERKRRERRIAAQGGTPTIDPSARLKIVPRLFASRSGTPNHNGTPAAGTPRSVSPLPPVPANPSPPLKSHLKRDVASRALDNIELDLGDF</sequence>
<dbReference type="EMBL" id="MU277214">
    <property type="protein sequence ID" value="KAI0061235.1"/>
    <property type="molecule type" value="Genomic_DNA"/>
</dbReference>
<dbReference type="Proteomes" id="UP000814140">
    <property type="component" value="Unassembled WGS sequence"/>
</dbReference>
<gene>
    <name evidence="1" type="ORF">BV25DRAFT_1917187</name>
</gene>
<evidence type="ECO:0000313" key="1">
    <source>
        <dbReference type="EMBL" id="KAI0061235.1"/>
    </source>
</evidence>
<organism evidence="1 2">
    <name type="scientific">Artomyces pyxidatus</name>
    <dbReference type="NCBI Taxonomy" id="48021"/>
    <lineage>
        <taxon>Eukaryota</taxon>
        <taxon>Fungi</taxon>
        <taxon>Dikarya</taxon>
        <taxon>Basidiomycota</taxon>
        <taxon>Agaricomycotina</taxon>
        <taxon>Agaricomycetes</taxon>
        <taxon>Russulales</taxon>
        <taxon>Auriscalpiaceae</taxon>
        <taxon>Artomyces</taxon>
    </lineage>
</organism>
<comment type="caution">
    <text evidence="1">The sequence shown here is derived from an EMBL/GenBank/DDBJ whole genome shotgun (WGS) entry which is preliminary data.</text>
</comment>
<evidence type="ECO:0000313" key="2">
    <source>
        <dbReference type="Proteomes" id="UP000814140"/>
    </source>
</evidence>
<accession>A0ACB8SXR5</accession>
<name>A0ACB8SXR5_9AGAM</name>